<sequence>MSNTKVTSSFTNSKNVVKPMNSKIQPIAPAPTKPVSITKESETNNTSQSKENPAVKLPIPLSTNPSVPSNSTVETKAMIKQSPQLKQVTVLKQSSNMKQVIINKHSPKSTLVKSMTNKPTITDKSPGIRHGSPVENSSPTIRPILPKIIENSRIINTNSPTSMKPNCTSDPIVPISAANTDPLINKSTDKCIEGNPIKPNVVKYKDGSKILLQKSSTNPALSNSSLVSILFYFHCH</sequence>
<organism evidence="2 4">
    <name type="scientific">Rotaria socialis</name>
    <dbReference type="NCBI Taxonomy" id="392032"/>
    <lineage>
        <taxon>Eukaryota</taxon>
        <taxon>Metazoa</taxon>
        <taxon>Spiralia</taxon>
        <taxon>Gnathifera</taxon>
        <taxon>Rotifera</taxon>
        <taxon>Eurotatoria</taxon>
        <taxon>Bdelloidea</taxon>
        <taxon>Philodinida</taxon>
        <taxon>Philodinidae</taxon>
        <taxon>Rotaria</taxon>
    </lineage>
</organism>
<protein>
    <submittedName>
        <fullName evidence="2">Uncharacterized protein</fullName>
    </submittedName>
</protein>
<dbReference type="AlphaFoldDB" id="A0A818KRW9"/>
<proteinExistence type="predicted"/>
<dbReference type="Proteomes" id="UP000663838">
    <property type="component" value="Unassembled WGS sequence"/>
</dbReference>
<evidence type="ECO:0000256" key="1">
    <source>
        <dbReference type="SAM" id="MobiDB-lite"/>
    </source>
</evidence>
<dbReference type="EMBL" id="CAJOBS010005034">
    <property type="protein sequence ID" value="CAF4892699.1"/>
    <property type="molecule type" value="Genomic_DNA"/>
</dbReference>
<evidence type="ECO:0000313" key="4">
    <source>
        <dbReference type="Proteomes" id="UP000663865"/>
    </source>
</evidence>
<feature type="region of interest" description="Disordered" evidence="1">
    <location>
        <begin position="1"/>
        <end position="71"/>
    </location>
</feature>
<accession>A0A818KRW9</accession>
<feature type="region of interest" description="Disordered" evidence="1">
    <location>
        <begin position="117"/>
        <end position="141"/>
    </location>
</feature>
<name>A0A818KRW9_9BILA</name>
<gene>
    <name evidence="2" type="ORF">KIK155_LOCUS19002</name>
    <name evidence="3" type="ORF">TOA249_LOCUS30120</name>
</gene>
<evidence type="ECO:0000313" key="3">
    <source>
        <dbReference type="EMBL" id="CAF4892699.1"/>
    </source>
</evidence>
<dbReference type="Proteomes" id="UP000663865">
    <property type="component" value="Unassembled WGS sequence"/>
</dbReference>
<feature type="compositionally biased region" description="Polar residues" evidence="1">
    <location>
        <begin position="61"/>
        <end position="71"/>
    </location>
</feature>
<comment type="caution">
    <text evidence="2">The sequence shown here is derived from an EMBL/GenBank/DDBJ whole genome shotgun (WGS) entry which is preliminary data.</text>
</comment>
<evidence type="ECO:0000313" key="2">
    <source>
        <dbReference type="EMBL" id="CAF3562216.1"/>
    </source>
</evidence>
<dbReference type="EMBL" id="CAJNYV010003368">
    <property type="protein sequence ID" value="CAF3562216.1"/>
    <property type="molecule type" value="Genomic_DNA"/>
</dbReference>
<feature type="compositionally biased region" description="Polar residues" evidence="1">
    <location>
        <begin position="1"/>
        <end position="15"/>
    </location>
</feature>
<reference evidence="2" key="1">
    <citation type="submission" date="2021-02" db="EMBL/GenBank/DDBJ databases">
        <authorList>
            <person name="Nowell W R."/>
        </authorList>
    </citation>
    <scope>NUCLEOTIDE SEQUENCE</scope>
</reference>